<dbReference type="Gene3D" id="3.40.50.620">
    <property type="entry name" value="HUPs"/>
    <property type="match status" value="2"/>
</dbReference>
<dbReference type="PRINTS" id="PR01438">
    <property type="entry name" value="UNVRSLSTRESS"/>
</dbReference>
<dbReference type="AlphaFoldDB" id="A0A8T8HZU1"/>
<gene>
    <name evidence="4" type="ORF">J7S33_02990</name>
    <name evidence="3" type="ORF">JOE68_000564</name>
</gene>
<keyword evidence="6" id="KW-1185">Reference proteome</keyword>
<feature type="domain" description="UspA" evidence="2">
    <location>
        <begin position="145"/>
        <end position="270"/>
    </location>
</feature>
<dbReference type="EMBL" id="CP072788">
    <property type="protein sequence ID" value="QTR03996.1"/>
    <property type="molecule type" value="Genomic_DNA"/>
</dbReference>
<sequence length="283" mass="29408">MSGPVVVGVDGSGPAVEAVRWATAEARRRGVLLRLAHAEPPLPPDAPEPGARSRAALHNQAWQWLHEAADVARAIDPEVALSLHVEVAEPVRLLAAESTRARLVVLGSRGSGGCTALPGSTVRTLVGRSACPVVVVRGAQRTGPVVVGVRDDNPTLLAHAFDQAESRGARLVAVHARHAPPEAVAQGATAADRGGTPAAILAPWREKHPDVALEPVVARGTPVRALLDHARDASLLVIGCRNRAALTGLLPCSTSRALIHHAPCPVMVVRERAPGPTDIAAEP</sequence>
<comment type="similarity">
    <text evidence="1">Belongs to the universal stress protein A family.</text>
</comment>
<evidence type="ECO:0000313" key="6">
    <source>
        <dbReference type="Proteomes" id="UP001195724"/>
    </source>
</evidence>
<dbReference type="Proteomes" id="UP000671828">
    <property type="component" value="Chromosome"/>
</dbReference>
<organism evidence="4 5">
    <name type="scientific">Saccharothrix algeriensis</name>
    <dbReference type="NCBI Taxonomy" id="173560"/>
    <lineage>
        <taxon>Bacteria</taxon>
        <taxon>Bacillati</taxon>
        <taxon>Actinomycetota</taxon>
        <taxon>Actinomycetes</taxon>
        <taxon>Pseudonocardiales</taxon>
        <taxon>Pseudonocardiaceae</taxon>
        <taxon>Saccharothrix</taxon>
    </lineage>
</organism>
<evidence type="ECO:0000256" key="1">
    <source>
        <dbReference type="ARBA" id="ARBA00008791"/>
    </source>
</evidence>
<dbReference type="PANTHER" id="PTHR46268:SF6">
    <property type="entry name" value="UNIVERSAL STRESS PROTEIN UP12"/>
    <property type="match status" value="1"/>
</dbReference>
<evidence type="ECO:0000313" key="3">
    <source>
        <dbReference type="EMBL" id="MBM7809699.1"/>
    </source>
</evidence>
<dbReference type="InterPro" id="IPR006015">
    <property type="entry name" value="Universal_stress_UspA"/>
</dbReference>
<evidence type="ECO:0000313" key="4">
    <source>
        <dbReference type="EMBL" id="QTR03996.1"/>
    </source>
</evidence>
<protein>
    <submittedName>
        <fullName evidence="3">Nucleotide-binding universal stress UspA family protein</fullName>
    </submittedName>
    <submittedName>
        <fullName evidence="4">Universal stress protein</fullName>
    </submittedName>
</protein>
<dbReference type="EMBL" id="JAFBCL010000001">
    <property type="protein sequence ID" value="MBM7809699.1"/>
    <property type="molecule type" value="Genomic_DNA"/>
</dbReference>
<evidence type="ECO:0000313" key="5">
    <source>
        <dbReference type="Proteomes" id="UP000671828"/>
    </source>
</evidence>
<proteinExistence type="inferred from homology"/>
<name>A0A8T8HZU1_9PSEU</name>
<dbReference type="PANTHER" id="PTHR46268">
    <property type="entry name" value="STRESS RESPONSE PROTEIN NHAX"/>
    <property type="match status" value="1"/>
</dbReference>
<reference evidence="3 6" key="1">
    <citation type="submission" date="2021-01" db="EMBL/GenBank/DDBJ databases">
        <title>Sequencing the genomes of 1000 actinobacteria strains.</title>
        <authorList>
            <person name="Klenk H.-P."/>
        </authorList>
    </citation>
    <scope>NUCLEOTIDE SEQUENCE [LARGE SCALE GENOMIC DNA]</scope>
    <source>
        <strain evidence="3 6">DSM 44581</strain>
    </source>
</reference>
<dbReference type="SUPFAM" id="SSF52402">
    <property type="entry name" value="Adenine nucleotide alpha hydrolases-like"/>
    <property type="match status" value="2"/>
</dbReference>
<dbReference type="Proteomes" id="UP001195724">
    <property type="component" value="Unassembled WGS sequence"/>
</dbReference>
<feature type="domain" description="UspA" evidence="2">
    <location>
        <begin position="2"/>
        <end position="137"/>
    </location>
</feature>
<dbReference type="Pfam" id="PF00582">
    <property type="entry name" value="Usp"/>
    <property type="match status" value="2"/>
</dbReference>
<dbReference type="RefSeq" id="WP_204840778.1">
    <property type="nucleotide sequence ID" value="NZ_JAFBCL010000001.1"/>
</dbReference>
<dbReference type="InterPro" id="IPR006016">
    <property type="entry name" value="UspA"/>
</dbReference>
<dbReference type="InterPro" id="IPR014729">
    <property type="entry name" value="Rossmann-like_a/b/a_fold"/>
</dbReference>
<accession>A0A8T8HZU1</accession>
<reference evidence="4" key="2">
    <citation type="submission" date="2021-04" db="EMBL/GenBank/DDBJ databases">
        <title>Saccharothrix algeriensis WGS.</title>
        <authorList>
            <person name="Stuskova K."/>
            <person name="Hakalova E."/>
            <person name="Tebbal A.B."/>
            <person name="Eichmeier A."/>
        </authorList>
    </citation>
    <scope>NUCLEOTIDE SEQUENCE</scope>
    <source>
        <strain evidence="4">NRRL B-24137</strain>
    </source>
</reference>
<evidence type="ECO:0000259" key="2">
    <source>
        <dbReference type="Pfam" id="PF00582"/>
    </source>
</evidence>